<dbReference type="InterPro" id="IPR000719">
    <property type="entry name" value="Prot_kinase_dom"/>
</dbReference>
<feature type="domain" description="Protein kinase" evidence="12">
    <location>
        <begin position="67"/>
        <end position="322"/>
    </location>
</feature>
<dbReference type="InterPro" id="IPR011009">
    <property type="entry name" value="Kinase-like_dom_sf"/>
</dbReference>
<dbReference type="InterPro" id="IPR017441">
    <property type="entry name" value="Protein_kinase_ATP_BS"/>
</dbReference>
<evidence type="ECO:0000313" key="13">
    <source>
        <dbReference type="EMBL" id="CAL8113157.1"/>
    </source>
</evidence>
<protein>
    <recommendedName>
        <fullName evidence="10">Aurora kinase</fullName>
        <ecNumber evidence="10">2.7.11.1</ecNumber>
    </recommendedName>
</protein>
<dbReference type="SMART" id="SM00220">
    <property type="entry name" value="S_TKc"/>
    <property type="match status" value="1"/>
</dbReference>
<evidence type="ECO:0000256" key="11">
    <source>
        <dbReference type="SAM" id="MobiDB-lite"/>
    </source>
</evidence>
<comment type="similarity">
    <text evidence="10">Belongs to the protein kinase superfamily. Ser/Thr protein kinase family. Aurora subfamily.</text>
</comment>
<evidence type="ECO:0000256" key="9">
    <source>
        <dbReference type="RuleBase" id="RU000304"/>
    </source>
</evidence>
<dbReference type="PROSITE" id="PS00107">
    <property type="entry name" value="PROTEIN_KINASE_ATP"/>
    <property type="match status" value="1"/>
</dbReference>
<evidence type="ECO:0000256" key="3">
    <source>
        <dbReference type="ARBA" id="ARBA00022741"/>
    </source>
</evidence>
<evidence type="ECO:0000256" key="6">
    <source>
        <dbReference type="ARBA" id="ARBA00047899"/>
    </source>
</evidence>
<feature type="region of interest" description="Disordered" evidence="11">
    <location>
        <begin position="1"/>
        <end position="29"/>
    </location>
</feature>
<keyword evidence="1 9" id="KW-0723">Serine/threonine-protein kinase</keyword>
<accession>A0ABP1QWK6</accession>
<keyword evidence="4 10" id="KW-0418">Kinase</keyword>
<dbReference type="SUPFAM" id="SSF56112">
    <property type="entry name" value="Protein kinase-like (PK-like)"/>
    <property type="match status" value="1"/>
</dbReference>
<keyword evidence="2 10" id="KW-0808">Transferase</keyword>
<gene>
    <name evidence="13" type="ORF">ODALV1_LOCUS15929</name>
</gene>
<comment type="catalytic activity">
    <reaction evidence="7 10">
        <text>L-seryl-[protein] + ATP = O-phospho-L-seryl-[protein] + ADP + H(+)</text>
        <dbReference type="Rhea" id="RHEA:17989"/>
        <dbReference type="Rhea" id="RHEA-COMP:9863"/>
        <dbReference type="Rhea" id="RHEA-COMP:11604"/>
        <dbReference type="ChEBI" id="CHEBI:15378"/>
        <dbReference type="ChEBI" id="CHEBI:29999"/>
        <dbReference type="ChEBI" id="CHEBI:30616"/>
        <dbReference type="ChEBI" id="CHEBI:83421"/>
        <dbReference type="ChEBI" id="CHEBI:456216"/>
        <dbReference type="EC" id="2.7.11.1"/>
    </reaction>
</comment>
<evidence type="ECO:0000256" key="7">
    <source>
        <dbReference type="ARBA" id="ARBA00048679"/>
    </source>
</evidence>
<dbReference type="Pfam" id="PF00069">
    <property type="entry name" value="Pkinase"/>
    <property type="match status" value="1"/>
</dbReference>
<evidence type="ECO:0000256" key="4">
    <source>
        <dbReference type="ARBA" id="ARBA00022777"/>
    </source>
</evidence>
<comment type="caution">
    <text evidence="13">The sequence shown here is derived from an EMBL/GenBank/DDBJ whole genome shotgun (WGS) entry which is preliminary data.</text>
</comment>
<evidence type="ECO:0000256" key="8">
    <source>
        <dbReference type="PROSITE-ProRule" id="PRU10141"/>
    </source>
</evidence>
<evidence type="ECO:0000313" key="14">
    <source>
        <dbReference type="Proteomes" id="UP001642540"/>
    </source>
</evidence>
<evidence type="ECO:0000259" key="12">
    <source>
        <dbReference type="PROSITE" id="PS50011"/>
    </source>
</evidence>
<name>A0ABP1QWK6_9HEXA</name>
<dbReference type="PANTHER" id="PTHR24350">
    <property type="entry name" value="SERINE/THREONINE-PROTEIN KINASE IAL-RELATED"/>
    <property type="match status" value="1"/>
</dbReference>
<dbReference type="Gene3D" id="1.10.510.10">
    <property type="entry name" value="Transferase(Phosphotransferase) domain 1"/>
    <property type="match status" value="1"/>
</dbReference>
<keyword evidence="3 8" id="KW-0547">Nucleotide-binding</keyword>
<dbReference type="InterPro" id="IPR030616">
    <property type="entry name" value="Aur-like"/>
</dbReference>
<feature type="binding site" evidence="8">
    <location>
        <position position="96"/>
    </location>
    <ligand>
        <name>ATP</name>
        <dbReference type="ChEBI" id="CHEBI:30616"/>
    </ligand>
</feature>
<evidence type="ECO:0000256" key="10">
    <source>
        <dbReference type="RuleBase" id="RU367134"/>
    </source>
</evidence>
<dbReference type="InterPro" id="IPR008271">
    <property type="entry name" value="Ser/Thr_kinase_AS"/>
</dbReference>
<dbReference type="PROSITE" id="PS50011">
    <property type="entry name" value="PROTEIN_KINASE_DOM"/>
    <property type="match status" value="1"/>
</dbReference>
<reference evidence="13 14" key="1">
    <citation type="submission" date="2024-08" db="EMBL/GenBank/DDBJ databases">
        <authorList>
            <person name="Cucini C."/>
            <person name="Frati F."/>
        </authorList>
    </citation>
    <scope>NUCLEOTIDE SEQUENCE [LARGE SCALE GENOMIC DNA]</scope>
</reference>
<dbReference type="CDD" id="cd14007">
    <property type="entry name" value="STKc_Aurora"/>
    <property type="match status" value="1"/>
</dbReference>
<dbReference type="EMBL" id="CAXLJM020000049">
    <property type="protein sequence ID" value="CAL8113157.1"/>
    <property type="molecule type" value="Genomic_DNA"/>
</dbReference>
<dbReference type="PROSITE" id="PS00108">
    <property type="entry name" value="PROTEIN_KINASE_ST"/>
    <property type="match status" value="1"/>
</dbReference>
<evidence type="ECO:0000256" key="5">
    <source>
        <dbReference type="ARBA" id="ARBA00022840"/>
    </source>
</evidence>
<keyword evidence="5 8" id="KW-0067">ATP-binding</keyword>
<evidence type="ECO:0000256" key="1">
    <source>
        <dbReference type="ARBA" id="ARBA00022527"/>
    </source>
</evidence>
<keyword evidence="14" id="KW-1185">Reference proteome</keyword>
<sequence>MFANSNGNKLKPSAPGNGTNAVAPNKAVPNIPEMDLSHIDKTQWYDPRRIPKQPVKPWHEWRLSKDFEIGKPLGEGKFGHVYLARTARDKRYVALKVIHSKQIEEDRMEHQINRETDIHIDLDHPNIIKMYGYFRDADKIVYVLEYAPGGEVYTELLRQPGQRFSDQRAATYICQLTHALDYLHQKKIMHRDIKPENLLIGFRGEIKMADFGWSIKTAGHSTHRRKTMCGTLDYLPPEMVNGRAYDEKVDLWCLGVLTYEFLVGKPPFETNHRDDTYRKITSGHIEFPSYVQTDARSFIVNILNLDPTQRLNLREARLHQWVTKNKIPESKERYLPMFEKMKSLLPVLKGRYEEAAEISRSVYNQK</sequence>
<dbReference type="Proteomes" id="UP001642540">
    <property type="component" value="Unassembled WGS sequence"/>
</dbReference>
<organism evidence="13 14">
    <name type="scientific">Orchesella dallaii</name>
    <dbReference type="NCBI Taxonomy" id="48710"/>
    <lineage>
        <taxon>Eukaryota</taxon>
        <taxon>Metazoa</taxon>
        <taxon>Ecdysozoa</taxon>
        <taxon>Arthropoda</taxon>
        <taxon>Hexapoda</taxon>
        <taxon>Collembola</taxon>
        <taxon>Entomobryomorpha</taxon>
        <taxon>Entomobryoidea</taxon>
        <taxon>Orchesellidae</taxon>
        <taxon>Orchesellinae</taxon>
        <taxon>Orchesella</taxon>
    </lineage>
</organism>
<evidence type="ECO:0000256" key="2">
    <source>
        <dbReference type="ARBA" id="ARBA00022679"/>
    </source>
</evidence>
<proteinExistence type="inferred from homology"/>
<dbReference type="EC" id="2.7.11.1" evidence="10"/>
<comment type="catalytic activity">
    <reaction evidence="6 10">
        <text>L-threonyl-[protein] + ATP = O-phospho-L-threonyl-[protein] + ADP + H(+)</text>
        <dbReference type="Rhea" id="RHEA:46608"/>
        <dbReference type="Rhea" id="RHEA-COMP:11060"/>
        <dbReference type="Rhea" id="RHEA-COMP:11605"/>
        <dbReference type="ChEBI" id="CHEBI:15378"/>
        <dbReference type="ChEBI" id="CHEBI:30013"/>
        <dbReference type="ChEBI" id="CHEBI:30616"/>
        <dbReference type="ChEBI" id="CHEBI:61977"/>
        <dbReference type="ChEBI" id="CHEBI:456216"/>
        <dbReference type="EC" id="2.7.11.1"/>
    </reaction>
</comment>